<evidence type="ECO:0000256" key="1">
    <source>
        <dbReference type="ARBA" id="ARBA00000085"/>
    </source>
</evidence>
<keyword evidence="12" id="KW-1185">Reference proteome</keyword>
<evidence type="ECO:0000313" key="11">
    <source>
        <dbReference type="EMBL" id="MQT13947.1"/>
    </source>
</evidence>
<dbReference type="Pfam" id="PF02518">
    <property type="entry name" value="HATPase_c"/>
    <property type="match status" value="1"/>
</dbReference>
<dbReference type="GO" id="GO:0005886">
    <property type="term" value="C:plasma membrane"/>
    <property type="evidence" value="ECO:0007669"/>
    <property type="project" value="TreeGrafter"/>
</dbReference>
<dbReference type="SUPFAM" id="SSF55874">
    <property type="entry name" value="ATPase domain of HSP90 chaperone/DNA topoisomerase II/histidine kinase"/>
    <property type="match status" value="1"/>
</dbReference>
<dbReference type="InterPro" id="IPR004358">
    <property type="entry name" value="Sig_transdc_His_kin-like_C"/>
</dbReference>
<dbReference type="InterPro" id="IPR035965">
    <property type="entry name" value="PAS-like_dom_sf"/>
</dbReference>
<dbReference type="EMBL" id="VWNA01000001">
    <property type="protein sequence ID" value="MQT13947.1"/>
    <property type="molecule type" value="Genomic_DNA"/>
</dbReference>
<keyword evidence="7" id="KW-1133">Transmembrane helix</keyword>
<comment type="caution">
    <text evidence="11">The sequence shown here is derived from an EMBL/GenBank/DDBJ whole genome shotgun (WGS) entry which is preliminary data.</text>
</comment>
<dbReference type="AlphaFoldDB" id="A0A6A7Y6M2"/>
<evidence type="ECO:0000259" key="10">
    <source>
        <dbReference type="PROSITE" id="PS50112"/>
    </source>
</evidence>
<dbReference type="SUPFAM" id="SSF55785">
    <property type="entry name" value="PYP-like sensor domain (PAS domain)"/>
    <property type="match status" value="3"/>
</dbReference>
<dbReference type="CDD" id="cd00082">
    <property type="entry name" value="HisKA"/>
    <property type="match status" value="1"/>
</dbReference>
<evidence type="ECO:0000259" key="9">
    <source>
        <dbReference type="PROSITE" id="PS50109"/>
    </source>
</evidence>
<reference evidence="11 12" key="1">
    <citation type="submission" date="2019-09" db="EMBL/GenBank/DDBJ databases">
        <title>Segnochrobactrum spirostomi gen. nov., sp. nov., isolated from the ciliate Spirostomum cf. yagiui and description of a novel family, Segnochrobactraceae fam. nov. within the order Rhizobiales of the class Alphaproteobacteria.</title>
        <authorList>
            <person name="Akter S."/>
            <person name="Shazib S.U.A."/>
            <person name="Shin M.K."/>
        </authorList>
    </citation>
    <scope>NUCLEOTIDE SEQUENCE [LARGE SCALE GENOMIC DNA]</scope>
    <source>
        <strain evidence="11 12">Sp-1</strain>
    </source>
</reference>
<dbReference type="SMART" id="SM00091">
    <property type="entry name" value="PAS"/>
    <property type="match status" value="3"/>
</dbReference>
<sequence>MRRGFGTARARRNGTSALARGAVRALGLAGAAFVSAAPPAHAAIAAPAPSDALSIGTALGALAFAAYCGLSLVRLRKVLAATSDAAKAAREEARLQSQRADVLAGAVDGCLIAWNEAGEPLMTGMLSPASGVPHTCRHVLEVRGWLAPAAADLLADRIARLRRHGEAFSLDLTTVTGAAMGAEGRVIAGRPALKLSEEKTASARHGADPSELEAQTLALRALVETLPHPIWVRDADGKIVWVNEAYARAVEAKSSADAARVGAELLDTDGRRQLADTRARGISARAKLAAVVAGERRVLDVVEVGAAHGADLGSGGIAVDVTELERIHGALTRTIDFHARTLDQLATAVAIFGADKRLTFYNAAFRALWGLDTAFLESQPEDGALLDQLRAERKLPEQANFRAWKTELQSAYRAVEAQEHWWHLPDGQTLRVIANPHPQGGVTYVYENVTERLDLESRYNSLIRVQGETLDHLAEGVAVFGSDGKLRLWNPAFATLWGFEGAPLGERPHVVDLITASTPLDPSGRAWGEIAGAATGLADSRSRVAGRIERSDTTVVDYATVPLPDGATLATFVNVTDTLKAERALMERNEALIEADRLKDAFIQHVSYELRSPLTTIIGFGQLLGDDRTGVLNDKQREYTDYILSSSSALLAIINDILDLATVDAGVMVLDLGPVDVARTIAAAAEGVQDRLREARLSLERKVPLDIGTFVGDEKRVRQVLFNLLSNAIAYSDVGGRIEIACTRDDDGVRIVVKDQGSGIPPDKLEQVFDRFVSDPAGQRRGAGLGLSIVKSFVELHGGHVRIDSKEGVGTTVICRFPNRPVDPSGDPRSESGGARPGIAATLKQAGL</sequence>
<dbReference type="RefSeq" id="WP_153483655.1">
    <property type="nucleotide sequence ID" value="NZ_VWNA01000001.1"/>
</dbReference>
<dbReference type="GO" id="GO:0006355">
    <property type="term" value="P:regulation of DNA-templated transcription"/>
    <property type="evidence" value="ECO:0007669"/>
    <property type="project" value="InterPro"/>
</dbReference>
<dbReference type="GO" id="GO:0000155">
    <property type="term" value="F:phosphorelay sensor kinase activity"/>
    <property type="evidence" value="ECO:0007669"/>
    <property type="project" value="InterPro"/>
</dbReference>
<dbReference type="PANTHER" id="PTHR43047">
    <property type="entry name" value="TWO-COMPONENT HISTIDINE PROTEIN KINASE"/>
    <property type="match status" value="1"/>
</dbReference>
<dbReference type="PROSITE" id="PS50112">
    <property type="entry name" value="PAS"/>
    <property type="match status" value="1"/>
</dbReference>
<dbReference type="InterPro" id="IPR005467">
    <property type="entry name" value="His_kinase_dom"/>
</dbReference>
<comment type="catalytic activity">
    <reaction evidence="1">
        <text>ATP + protein L-histidine = ADP + protein N-phospho-L-histidine.</text>
        <dbReference type="EC" id="2.7.13.3"/>
    </reaction>
</comment>
<organism evidence="11 12">
    <name type="scientific">Segnochrobactrum spirostomi</name>
    <dbReference type="NCBI Taxonomy" id="2608987"/>
    <lineage>
        <taxon>Bacteria</taxon>
        <taxon>Pseudomonadati</taxon>
        <taxon>Pseudomonadota</taxon>
        <taxon>Alphaproteobacteria</taxon>
        <taxon>Hyphomicrobiales</taxon>
        <taxon>Segnochrobactraceae</taxon>
        <taxon>Segnochrobactrum</taxon>
    </lineage>
</organism>
<evidence type="ECO:0000256" key="3">
    <source>
        <dbReference type="ARBA" id="ARBA00022553"/>
    </source>
</evidence>
<dbReference type="Gene3D" id="1.10.287.130">
    <property type="match status" value="1"/>
</dbReference>
<dbReference type="InterPro" id="IPR013767">
    <property type="entry name" value="PAS_fold"/>
</dbReference>
<keyword evidence="8" id="KW-0732">Signal</keyword>
<dbReference type="Pfam" id="PF00989">
    <property type="entry name" value="PAS"/>
    <property type="match status" value="1"/>
</dbReference>
<dbReference type="SMART" id="SM00388">
    <property type="entry name" value="HisKA"/>
    <property type="match status" value="1"/>
</dbReference>
<keyword evidence="7" id="KW-0812">Transmembrane</keyword>
<dbReference type="SUPFAM" id="SSF47384">
    <property type="entry name" value="Homodimeric domain of signal transducing histidine kinase"/>
    <property type="match status" value="1"/>
</dbReference>
<dbReference type="Gene3D" id="3.30.565.10">
    <property type="entry name" value="Histidine kinase-like ATPase, C-terminal domain"/>
    <property type="match status" value="1"/>
</dbReference>
<feature type="domain" description="Histidine kinase" evidence="9">
    <location>
        <begin position="605"/>
        <end position="821"/>
    </location>
</feature>
<dbReference type="PROSITE" id="PS50109">
    <property type="entry name" value="HIS_KIN"/>
    <property type="match status" value="1"/>
</dbReference>
<keyword evidence="7" id="KW-0472">Membrane</keyword>
<feature type="transmembrane region" description="Helical" evidence="7">
    <location>
        <begin position="52"/>
        <end position="73"/>
    </location>
</feature>
<dbReference type="FunFam" id="3.30.565.10:FF:000006">
    <property type="entry name" value="Sensor histidine kinase WalK"/>
    <property type="match status" value="1"/>
</dbReference>
<dbReference type="PRINTS" id="PR00344">
    <property type="entry name" value="BCTRLSENSOR"/>
</dbReference>
<dbReference type="InterPro" id="IPR000014">
    <property type="entry name" value="PAS"/>
</dbReference>
<dbReference type="PANTHER" id="PTHR43047:SF72">
    <property type="entry name" value="OSMOSENSING HISTIDINE PROTEIN KINASE SLN1"/>
    <property type="match status" value="1"/>
</dbReference>
<keyword evidence="5" id="KW-0418">Kinase</keyword>
<name>A0A6A7Y6M2_9HYPH</name>
<feature type="region of interest" description="Disordered" evidence="6">
    <location>
        <begin position="817"/>
        <end position="848"/>
    </location>
</feature>
<evidence type="ECO:0000256" key="2">
    <source>
        <dbReference type="ARBA" id="ARBA00012438"/>
    </source>
</evidence>
<evidence type="ECO:0000256" key="6">
    <source>
        <dbReference type="SAM" id="MobiDB-lite"/>
    </source>
</evidence>
<dbReference type="Gene3D" id="3.30.450.20">
    <property type="entry name" value="PAS domain"/>
    <property type="match status" value="2"/>
</dbReference>
<accession>A0A6A7Y6M2</accession>
<dbReference type="GO" id="GO:0009927">
    <property type="term" value="F:histidine phosphotransfer kinase activity"/>
    <property type="evidence" value="ECO:0007669"/>
    <property type="project" value="TreeGrafter"/>
</dbReference>
<evidence type="ECO:0000256" key="8">
    <source>
        <dbReference type="SAM" id="SignalP"/>
    </source>
</evidence>
<feature type="chain" id="PRO_5025334268" description="histidine kinase" evidence="8">
    <location>
        <begin position="43"/>
        <end position="848"/>
    </location>
</feature>
<dbReference type="SMART" id="SM00387">
    <property type="entry name" value="HATPase_c"/>
    <property type="match status" value="1"/>
</dbReference>
<dbReference type="InterPro" id="IPR036890">
    <property type="entry name" value="HATPase_C_sf"/>
</dbReference>
<evidence type="ECO:0000256" key="7">
    <source>
        <dbReference type="SAM" id="Phobius"/>
    </source>
</evidence>
<proteinExistence type="predicted"/>
<gene>
    <name evidence="11" type="ORF">F0357_15125</name>
</gene>
<evidence type="ECO:0000256" key="4">
    <source>
        <dbReference type="ARBA" id="ARBA00022679"/>
    </source>
</evidence>
<protein>
    <recommendedName>
        <fullName evidence="2">histidine kinase</fullName>
        <ecNumber evidence="2">2.7.13.3</ecNumber>
    </recommendedName>
</protein>
<dbReference type="Pfam" id="PF12860">
    <property type="entry name" value="PAS_7"/>
    <property type="match status" value="2"/>
</dbReference>
<keyword evidence="4" id="KW-0808">Transferase</keyword>
<evidence type="ECO:0000256" key="5">
    <source>
        <dbReference type="ARBA" id="ARBA00022777"/>
    </source>
</evidence>
<feature type="domain" description="PAS" evidence="10">
    <location>
        <begin position="215"/>
        <end position="248"/>
    </location>
</feature>
<dbReference type="Proteomes" id="UP000332515">
    <property type="component" value="Unassembled WGS sequence"/>
</dbReference>
<keyword evidence="3" id="KW-0597">Phosphoprotein</keyword>
<feature type="signal peptide" evidence="8">
    <location>
        <begin position="1"/>
        <end position="42"/>
    </location>
</feature>
<dbReference type="Pfam" id="PF00512">
    <property type="entry name" value="HisKA"/>
    <property type="match status" value="1"/>
</dbReference>
<dbReference type="InterPro" id="IPR003594">
    <property type="entry name" value="HATPase_dom"/>
</dbReference>
<dbReference type="InterPro" id="IPR036097">
    <property type="entry name" value="HisK_dim/P_sf"/>
</dbReference>
<dbReference type="EC" id="2.7.13.3" evidence="2"/>
<dbReference type="CDD" id="cd00075">
    <property type="entry name" value="HATPase"/>
    <property type="match status" value="1"/>
</dbReference>
<dbReference type="InterPro" id="IPR003661">
    <property type="entry name" value="HisK_dim/P_dom"/>
</dbReference>
<evidence type="ECO:0000313" key="12">
    <source>
        <dbReference type="Proteomes" id="UP000332515"/>
    </source>
</evidence>